<dbReference type="RefSeq" id="WP_229923442.1">
    <property type="nucleotide sequence ID" value="NZ_BNBN01000006.1"/>
</dbReference>
<dbReference type="GO" id="GO:0019878">
    <property type="term" value="P:lysine biosynthetic process via aminoadipic acid"/>
    <property type="evidence" value="ECO:0007669"/>
    <property type="project" value="TreeGrafter"/>
</dbReference>
<evidence type="ECO:0000256" key="1">
    <source>
        <dbReference type="ARBA" id="ARBA00010990"/>
    </source>
</evidence>
<dbReference type="Gene3D" id="3.90.470.20">
    <property type="entry name" value="4'-phosphopantetheinyl transferase domain"/>
    <property type="match status" value="2"/>
</dbReference>
<dbReference type="AlphaFoldDB" id="A0A7X0HM96"/>
<dbReference type="EC" id="2.7.8.-" evidence="5"/>
<dbReference type="PANTHER" id="PTHR12215:SF10">
    <property type="entry name" value="L-AMINOADIPATE-SEMIALDEHYDE DEHYDROGENASE-PHOSPHOPANTETHEINYL TRANSFERASE"/>
    <property type="match status" value="1"/>
</dbReference>
<dbReference type="GO" id="GO:0008897">
    <property type="term" value="F:holo-[acyl-carrier-protein] synthase activity"/>
    <property type="evidence" value="ECO:0007669"/>
    <property type="project" value="InterPro"/>
</dbReference>
<dbReference type="InterPro" id="IPR050559">
    <property type="entry name" value="P-Pant_transferase_sf"/>
</dbReference>
<comment type="similarity">
    <text evidence="1">Belongs to the P-Pant transferase superfamily. Gsp/Sfp/HetI/AcpT family.</text>
</comment>
<protein>
    <submittedName>
        <fullName evidence="5">4'-phosphopantetheinyl transferase</fullName>
        <ecNumber evidence="5">2.7.8.-</ecNumber>
    </submittedName>
</protein>
<dbReference type="InterPro" id="IPR008278">
    <property type="entry name" value="4-PPantetheinyl_Trfase_dom"/>
</dbReference>
<dbReference type="GO" id="GO:0005829">
    <property type="term" value="C:cytosol"/>
    <property type="evidence" value="ECO:0007669"/>
    <property type="project" value="TreeGrafter"/>
</dbReference>
<dbReference type="GO" id="GO:0000287">
    <property type="term" value="F:magnesium ion binding"/>
    <property type="evidence" value="ECO:0007669"/>
    <property type="project" value="InterPro"/>
</dbReference>
<comment type="caution">
    <text evidence="5">The sequence shown here is derived from an EMBL/GenBank/DDBJ whole genome shotgun (WGS) entry which is preliminary data.</text>
</comment>
<dbReference type="Proteomes" id="UP000540423">
    <property type="component" value="Unassembled WGS sequence"/>
</dbReference>
<name>A0A7X0HM96_9ACTN</name>
<feature type="domain" description="4'-phosphopantetheinyl transferase" evidence="4">
    <location>
        <begin position="113"/>
        <end position="179"/>
    </location>
</feature>
<keyword evidence="2 5" id="KW-0808">Transferase</keyword>
<gene>
    <name evidence="5" type="ORF">HNQ79_005506</name>
</gene>
<reference evidence="5 6" key="1">
    <citation type="submission" date="2020-08" db="EMBL/GenBank/DDBJ databases">
        <title>Genomic Encyclopedia of Type Strains, Phase IV (KMG-IV): sequencing the most valuable type-strain genomes for metagenomic binning, comparative biology and taxonomic classification.</title>
        <authorList>
            <person name="Goeker M."/>
        </authorList>
    </citation>
    <scope>NUCLEOTIDE SEQUENCE [LARGE SCALE GENOMIC DNA]</scope>
    <source>
        <strain evidence="5 6">DSM 40141</strain>
    </source>
</reference>
<dbReference type="InterPro" id="IPR037143">
    <property type="entry name" value="4-PPantetheinyl_Trfase_dom_sf"/>
</dbReference>
<evidence type="ECO:0000259" key="4">
    <source>
        <dbReference type="Pfam" id="PF01648"/>
    </source>
</evidence>
<dbReference type="SUPFAM" id="SSF56214">
    <property type="entry name" value="4'-phosphopantetheinyl transferase"/>
    <property type="match status" value="2"/>
</dbReference>
<dbReference type="PANTHER" id="PTHR12215">
    <property type="entry name" value="PHOSPHOPANTETHEINE TRANSFERASE"/>
    <property type="match status" value="1"/>
</dbReference>
<dbReference type="Pfam" id="PF01648">
    <property type="entry name" value="ACPS"/>
    <property type="match status" value="1"/>
</dbReference>
<evidence type="ECO:0000313" key="5">
    <source>
        <dbReference type="EMBL" id="MBB6438994.1"/>
    </source>
</evidence>
<proteinExistence type="inferred from homology"/>
<accession>A0A7X0HM96</accession>
<organism evidence="5 6">
    <name type="scientific">Streptomyces candidus</name>
    <dbReference type="NCBI Taxonomy" id="67283"/>
    <lineage>
        <taxon>Bacteria</taxon>
        <taxon>Bacillati</taxon>
        <taxon>Actinomycetota</taxon>
        <taxon>Actinomycetes</taxon>
        <taxon>Kitasatosporales</taxon>
        <taxon>Streptomycetaceae</taxon>
        <taxon>Streptomyces</taxon>
    </lineage>
</organism>
<evidence type="ECO:0000313" key="6">
    <source>
        <dbReference type="Proteomes" id="UP000540423"/>
    </source>
</evidence>
<dbReference type="EMBL" id="JACHEM010000016">
    <property type="protein sequence ID" value="MBB6438994.1"/>
    <property type="molecule type" value="Genomic_DNA"/>
</dbReference>
<evidence type="ECO:0000256" key="3">
    <source>
        <dbReference type="SAM" id="MobiDB-lite"/>
    </source>
</evidence>
<feature type="region of interest" description="Disordered" evidence="3">
    <location>
        <begin position="69"/>
        <end position="93"/>
    </location>
</feature>
<keyword evidence="6" id="KW-1185">Reference proteome</keyword>
<sequence>MAISGYGVTAGDRELLDAAERARHAAFRKPEDRDRYAAAHVGLRRLLGAYLGQEPSSVVIGREPCPLCPVPDPDSGTGPGPEPHGRPSAPGSGLHFSLSHSGDLVLFAFGPTPVGIDVELLADVRQADEISAVLHPGERAELDALRTDDAARLAAFGRCWCRKEAYLKGTGTGLAVPLDGTYVGAGLQPGQVPGWQLTDLAVRPGYAAALAVADIPHGGCAGRR</sequence>
<evidence type="ECO:0000256" key="2">
    <source>
        <dbReference type="ARBA" id="ARBA00022679"/>
    </source>
</evidence>